<dbReference type="CDD" id="cd09273">
    <property type="entry name" value="RNase_HI_RT_Bel"/>
    <property type="match status" value="1"/>
</dbReference>
<sequence>MQIQRMCKVVDDTYVLRGAGTPYYYYSLDIPNRPPMKTGQHLLERASVAVSHVEDKMSFENLHVTMWFTDHINEQYKKRLDKVTPATLIMTEEDGEAHDCQALAETTAKCRKDLKDTPLTTGKVIFVDGSSKKDAMGKTKTGYAVVTLTTVLEAETLPQHYSAQAAELVALTEACKLMKNKSVTIYTDSQYAFGTVHSFAQHWHNRGMVTSTGKPVTHAQLLAELLQAVQLPKQVAICKCPAHTRGTDTVSKGNDFADQTAKAAALKEMKLCVVSEDQMSHDTLKDMQQQSPDAEKAIWTKNGAKQTNDIYV</sequence>
<evidence type="ECO:0000259" key="7">
    <source>
        <dbReference type="PROSITE" id="PS50879"/>
    </source>
</evidence>
<evidence type="ECO:0000313" key="8">
    <source>
        <dbReference type="Proteomes" id="UP000515145"/>
    </source>
</evidence>
<evidence type="ECO:0000313" key="9">
    <source>
        <dbReference type="RefSeq" id="XP_028268994.1"/>
    </source>
</evidence>
<dbReference type="Gene3D" id="3.30.420.10">
    <property type="entry name" value="Ribonuclease H-like superfamily/Ribonuclease H"/>
    <property type="match status" value="1"/>
</dbReference>
<dbReference type="SUPFAM" id="SSF53098">
    <property type="entry name" value="Ribonuclease H-like"/>
    <property type="match status" value="1"/>
</dbReference>
<gene>
    <name evidence="9" type="primary">LOC114440735</name>
</gene>
<keyword evidence="8" id="KW-1185">Reference proteome</keyword>
<evidence type="ECO:0000256" key="1">
    <source>
        <dbReference type="ARBA" id="ARBA00022679"/>
    </source>
</evidence>
<dbReference type="OrthoDB" id="8947436at2759"/>
<name>A0A6P7IXW2_9TELE</name>
<dbReference type="Pfam" id="PF00075">
    <property type="entry name" value="RNase_H"/>
    <property type="match status" value="1"/>
</dbReference>
<reference evidence="9" key="1">
    <citation type="submission" date="2025-08" db="UniProtKB">
        <authorList>
            <consortium name="RefSeq"/>
        </authorList>
    </citation>
    <scope>IDENTIFICATION</scope>
</reference>
<keyword evidence="3" id="KW-0540">Nuclease</keyword>
<keyword evidence="1" id="KW-0808">Transferase</keyword>
<dbReference type="InterPro" id="IPR002156">
    <property type="entry name" value="RNaseH_domain"/>
</dbReference>
<evidence type="ECO:0000256" key="3">
    <source>
        <dbReference type="ARBA" id="ARBA00022722"/>
    </source>
</evidence>
<protein>
    <submittedName>
        <fullName evidence="9">Uncharacterized protein LOC114440735</fullName>
    </submittedName>
</protein>
<evidence type="ECO:0000256" key="4">
    <source>
        <dbReference type="ARBA" id="ARBA00022759"/>
    </source>
</evidence>
<evidence type="ECO:0000256" key="2">
    <source>
        <dbReference type="ARBA" id="ARBA00022695"/>
    </source>
</evidence>
<dbReference type="InterPro" id="IPR036397">
    <property type="entry name" value="RNaseH_sf"/>
</dbReference>
<feature type="domain" description="RNase H type-1" evidence="7">
    <location>
        <begin position="119"/>
        <end position="266"/>
    </location>
</feature>
<organism evidence="8 9">
    <name type="scientific">Parambassis ranga</name>
    <name type="common">Indian glassy fish</name>
    <dbReference type="NCBI Taxonomy" id="210632"/>
    <lineage>
        <taxon>Eukaryota</taxon>
        <taxon>Metazoa</taxon>
        <taxon>Chordata</taxon>
        <taxon>Craniata</taxon>
        <taxon>Vertebrata</taxon>
        <taxon>Euteleostomi</taxon>
        <taxon>Actinopterygii</taxon>
        <taxon>Neopterygii</taxon>
        <taxon>Teleostei</taxon>
        <taxon>Neoteleostei</taxon>
        <taxon>Acanthomorphata</taxon>
        <taxon>Ovalentaria</taxon>
        <taxon>Ambassidae</taxon>
        <taxon>Parambassis</taxon>
    </lineage>
</organism>
<evidence type="ECO:0000256" key="6">
    <source>
        <dbReference type="ARBA" id="ARBA00022918"/>
    </source>
</evidence>
<dbReference type="RefSeq" id="XP_028268994.1">
    <property type="nucleotide sequence ID" value="XM_028413193.1"/>
</dbReference>
<dbReference type="PROSITE" id="PS50879">
    <property type="entry name" value="RNASE_H_1"/>
    <property type="match status" value="1"/>
</dbReference>
<dbReference type="GO" id="GO:0004523">
    <property type="term" value="F:RNA-DNA hybrid ribonuclease activity"/>
    <property type="evidence" value="ECO:0007669"/>
    <property type="project" value="InterPro"/>
</dbReference>
<dbReference type="GO" id="GO:0003676">
    <property type="term" value="F:nucleic acid binding"/>
    <property type="evidence" value="ECO:0007669"/>
    <property type="project" value="InterPro"/>
</dbReference>
<dbReference type="Proteomes" id="UP000515145">
    <property type="component" value="Chromosome 9"/>
</dbReference>
<dbReference type="GO" id="GO:0003964">
    <property type="term" value="F:RNA-directed DNA polymerase activity"/>
    <property type="evidence" value="ECO:0007669"/>
    <property type="project" value="UniProtKB-KW"/>
</dbReference>
<keyword evidence="2" id="KW-0548">Nucleotidyltransferase</keyword>
<keyword evidence="4" id="KW-0255">Endonuclease</keyword>
<accession>A0A6P7IXW2</accession>
<dbReference type="GeneID" id="114440735"/>
<evidence type="ECO:0000256" key="5">
    <source>
        <dbReference type="ARBA" id="ARBA00022801"/>
    </source>
</evidence>
<proteinExistence type="predicted"/>
<dbReference type="PANTHER" id="PTHR41694">
    <property type="entry name" value="ENDOGENOUS RETROVIRUS GROUP K MEMBER POL PROTEIN"/>
    <property type="match status" value="1"/>
</dbReference>
<dbReference type="InParanoid" id="A0A6P7IXW2"/>
<dbReference type="AlphaFoldDB" id="A0A6P7IXW2"/>
<dbReference type="PANTHER" id="PTHR41694:SF5">
    <property type="entry name" value="RIBONUCLEASE H"/>
    <property type="match status" value="1"/>
</dbReference>
<dbReference type="InterPro" id="IPR012337">
    <property type="entry name" value="RNaseH-like_sf"/>
</dbReference>
<keyword evidence="5" id="KW-0378">Hydrolase</keyword>
<keyword evidence="6" id="KW-0695">RNA-directed DNA polymerase</keyword>